<accession>A0A561TQ12</accession>
<evidence type="ECO:0000313" key="1">
    <source>
        <dbReference type="EMBL" id="TWF89208.1"/>
    </source>
</evidence>
<gene>
    <name evidence="1" type="ORF">FHX78_116250</name>
</gene>
<protein>
    <submittedName>
        <fullName evidence="1">Uncharacterized protein</fullName>
    </submittedName>
</protein>
<comment type="caution">
    <text evidence="1">The sequence shown here is derived from an EMBL/GenBank/DDBJ whole genome shotgun (WGS) entry which is preliminary data.</text>
</comment>
<reference evidence="1 2" key="1">
    <citation type="submission" date="2019-06" db="EMBL/GenBank/DDBJ databases">
        <title>Sequencing the genomes of 1000 actinobacteria strains.</title>
        <authorList>
            <person name="Klenk H.-P."/>
        </authorList>
    </citation>
    <scope>NUCLEOTIDE SEQUENCE [LARGE SCALE GENOMIC DNA]</scope>
    <source>
        <strain evidence="1 2">DSM 41695</strain>
    </source>
</reference>
<dbReference type="AlphaFoldDB" id="A0A561TQ12"/>
<proteinExistence type="predicted"/>
<dbReference type="EMBL" id="VIWV01000001">
    <property type="protein sequence ID" value="TWF89208.1"/>
    <property type="molecule type" value="Genomic_DNA"/>
</dbReference>
<keyword evidence="2" id="KW-1185">Reference proteome</keyword>
<evidence type="ECO:0000313" key="2">
    <source>
        <dbReference type="Proteomes" id="UP000316603"/>
    </source>
</evidence>
<organism evidence="1 2">
    <name type="scientific">Streptomyces capillispiralis</name>
    <dbReference type="NCBI Taxonomy" id="68182"/>
    <lineage>
        <taxon>Bacteria</taxon>
        <taxon>Bacillati</taxon>
        <taxon>Actinomycetota</taxon>
        <taxon>Actinomycetes</taxon>
        <taxon>Kitasatosporales</taxon>
        <taxon>Streptomycetaceae</taxon>
        <taxon>Streptomyces</taxon>
    </lineage>
</organism>
<sequence>MGREKARKPRKPHKETPRIVDMAAVSTKTKTNVVLSYIMSAEDQTWRMVQAATQRRYGEFTVAERDLLDLPPQARTEALNELKSYAAAQIPAQAPMGAQEAAARTAANCRQALARLLPLVEETE</sequence>
<dbReference type="Proteomes" id="UP000316603">
    <property type="component" value="Unassembled WGS sequence"/>
</dbReference>
<name>A0A561TQ12_9ACTN</name>
<dbReference type="RefSeq" id="WP_145870772.1">
    <property type="nucleotide sequence ID" value="NZ_BNCE01000020.1"/>
</dbReference>